<accession>A0AA46SKQ8</accession>
<sequence>MEFILKVTAAALKWSISSEAILTLMESNLQKEISHITFIQEFASFIK</sequence>
<protein>
    <submittedName>
        <fullName evidence="1">Uncharacterized protein</fullName>
    </submittedName>
</protein>
<gene>
    <name evidence="1" type="ORF">OD459_11260</name>
</gene>
<proteinExistence type="predicted"/>
<evidence type="ECO:0000313" key="2">
    <source>
        <dbReference type="Proteomes" id="UP001163104"/>
    </source>
</evidence>
<dbReference type="AlphaFoldDB" id="A0AA46SKQ8"/>
<evidence type="ECO:0000313" key="1">
    <source>
        <dbReference type="EMBL" id="UYG97552.1"/>
    </source>
</evidence>
<name>A0AA46SKQ8_CYTFI</name>
<dbReference type="RefSeq" id="WP_263599991.1">
    <property type="nucleotide sequence ID" value="NZ_CP107027.1"/>
</dbReference>
<dbReference type="EMBL" id="CP107027">
    <property type="protein sequence ID" value="UYG97552.1"/>
    <property type="molecule type" value="Genomic_DNA"/>
</dbReference>
<organism evidence="1 2">
    <name type="scientific">Cytobacillus firmus</name>
    <name type="common">Bacillus firmus</name>
    <dbReference type="NCBI Taxonomy" id="1399"/>
    <lineage>
        <taxon>Bacteria</taxon>
        <taxon>Bacillati</taxon>
        <taxon>Bacillota</taxon>
        <taxon>Bacilli</taxon>
        <taxon>Bacillales</taxon>
        <taxon>Bacillaceae</taxon>
        <taxon>Cytobacillus</taxon>
    </lineage>
</organism>
<reference evidence="1" key="1">
    <citation type="submission" date="2022-10" db="EMBL/GenBank/DDBJ databases">
        <title>Mechanism of multi-heavy metal repair in Cytobacillus Firmus M7.</title>
        <authorList>
            <person name="Li X."/>
            <person name="Yu C."/>
        </authorList>
    </citation>
    <scope>NUCLEOTIDE SEQUENCE</scope>
    <source>
        <strain evidence="1">M7</strain>
    </source>
</reference>
<dbReference type="Proteomes" id="UP001163104">
    <property type="component" value="Chromosome"/>
</dbReference>